<evidence type="ECO:0000259" key="2">
    <source>
        <dbReference type="PROSITE" id="PS51205"/>
    </source>
</evidence>
<feature type="compositionally biased region" description="Low complexity" evidence="1">
    <location>
        <begin position="89"/>
        <end position="106"/>
    </location>
</feature>
<proteinExistence type="predicted"/>
<dbReference type="InterPro" id="IPR037191">
    <property type="entry name" value="VPS9_dom_sf"/>
</dbReference>
<dbReference type="Pfam" id="PF02204">
    <property type="entry name" value="VPS9"/>
    <property type="match status" value="1"/>
</dbReference>
<sequence>MTPGTSIRTAASNVRRTGTAMPAAALEAYCEYLRSINYISHALLEDAVSKPDGETVTVEVERMLRLAEQCLERLKSFVGKKGDLPNPVPTLAPTAAPSPSSASGAAKNEVTPVASDPPVKKPPRSTHRRVLSDGGEAPSPFLPPEIFQKLQEVESQDTKKELTPIEEASRLNQKLKANYEARLARLPPGQATQKTSLTLSLQRQMMENLIIAKARQDALHRKMEERRLRLQEEANRRFAGSGLITPEEQEQRVLYASVLEYEQDHDWPKLWKANLKKNPNDATLVSGLISYLLSCSEHPVMKLLKRLQYRIYNRLYPIVSKNPIPAPTLTMKMSRSVQNLRSEQLQAPTGLAHSISDASLSISHDVNANEEDSAHAGTVPPAPDRENSFEDLEQYMSQLDWGSATDPGQESLPDSLEPDMDSSICQMEDRALKDHLRAIIKDIHNAIDRLLSLCLLSFECLNTAASKDQCVACLEETFFSPIWRPLLALFRKVYRERELSFEASMRLYRSATPGDIGVALKLFPEDPAQLHGSYPYESAVLELQQLCREVCPQRKLECIVRTLRLICECAEDYRSLQEPDAPPSSAAIGADDLLPILSFVALRTELPQLVSECAALDEFIHEGYLIGEEGYCLTSMQSALSYVESLHTGGAPSQNPQFT</sequence>
<evidence type="ECO:0000313" key="4">
    <source>
        <dbReference type="Proteomes" id="UP000829720"/>
    </source>
</evidence>
<dbReference type="InterPro" id="IPR003123">
    <property type="entry name" value="VPS9"/>
</dbReference>
<dbReference type="AlphaFoldDB" id="A0A8T3E559"/>
<gene>
    <name evidence="3" type="ORF">AGOR_G00006980</name>
</gene>
<evidence type="ECO:0000256" key="1">
    <source>
        <dbReference type="SAM" id="MobiDB-lite"/>
    </source>
</evidence>
<dbReference type="GO" id="GO:0016192">
    <property type="term" value="P:vesicle-mediated transport"/>
    <property type="evidence" value="ECO:0007669"/>
    <property type="project" value="InterPro"/>
</dbReference>
<reference evidence="3" key="1">
    <citation type="submission" date="2021-01" db="EMBL/GenBank/DDBJ databases">
        <authorList>
            <person name="Zahm M."/>
            <person name="Roques C."/>
            <person name="Cabau C."/>
            <person name="Klopp C."/>
            <person name="Donnadieu C."/>
            <person name="Jouanno E."/>
            <person name="Lampietro C."/>
            <person name="Louis A."/>
            <person name="Herpin A."/>
            <person name="Echchiki A."/>
            <person name="Berthelot C."/>
            <person name="Parey E."/>
            <person name="Roest-Crollius H."/>
            <person name="Braasch I."/>
            <person name="Postlethwait J."/>
            <person name="Bobe J."/>
            <person name="Montfort J."/>
            <person name="Bouchez O."/>
            <person name="Begum T."/>
            <person name="Mejri S."/>
            <person name="Adams A."/>
            <person name="Chen W.-J."/>
            <person name="Guiguen Y."/>
        </authorList>
    </citation>
    <scope>NUCLEOTIDE SEQUENCE</scope>
    <source>
        <tissue evidence="3">Blood</tissue>
    </source>
</reference>
<dbReference type="GO" id="GO:0030139">
    <property type="term" value="C:endocytic vesicle"/>
    <property type="evidence" value="ECO:0007669"/>
    <property type="project" value="TreeGrafter"/>
</dbReference>
<dbReference type="Proteomes" id="UP000829720">
    <property type="component" value="Unassembled WGS sequence"/>
</dbReference>
<dbReference type="InterPro" id="IPR045046">
    <property type="entry name" value="Vps9-like"/>
</dbReference>
<dbReference type="PANTHER" id="PTHR23101:SF98">
    <property type="entry name" value="VPS9 DOMAIN-CONTAINING PROTEIN 1"/>
    <property type="match status" value="1"/>
</dbReference>
<dbReference type="GO" id="GO:0031267">
    <property type="term" value="F:small GTPase binding"/>
    <property type="evidence" value="ECO:0007669"/>
    <property type="project" value="TreeGrafter"/>
</dbReference>
<evidence type="ECO:0000313" key="3">
    <source>
        <dbReference type="EMBL" id="KAI1904569.1"/>
    </source>
</evidence>
<dbReference type="PROSITE" id="PS51205">
    <property type="entry name" value="VPS9"/>
    <property type="match status" value="1"/>
</dbReference>
<dbReference type="Gene3D" id="1.20.1050.80">
    <property type="entry name" value="VPS9 domain"/>
    <property type="match status" value="1"/>
</dbReference>
<organism evidence="3 4">
    <name type="scientific">Albula goreensis</name>
    <dbReference type="NCBI Taxonomy" id="1534307"/>
    <lineage>
        <taxon>Eukaryota</taxon>
        <taxon>Metazoa</taxon>
        <taxon>Chordata</taxon>
        <taxon>Craniata</taxon>
        <taxon>Vertebrata</taxon>
        <taxon>Euteleostomi</taxon>
        <taxon>Actinopterygii</taxon>
        <taxon>Neopterygii</taxon>
        <taxon>Teleostei</taxon>
        <taxon>Albuliformes</taxon>
        <taxon>Albulidae</taxon>
        <taxon>Albula</taxon>
    </lineage>
</organism>
<protein>
    <recommendedName>
        <fullName evidence="2">VPS9 domain-containing protein</fullName>
    </recommendedName>
</protein>
<dbReference type="SMART" id="SM00167">
    <property type="entry name" value="VPS9"/>
    <property type="match status" value="1"/>
</dbReference>
<feature type="domain" description="VPS9" evidence="2">
    <location>
        <begin position="495"/>
        <end position="652"/>
    </location>
</feature>
<keyword evidence="4" id="KW-1185">Reference proteome</keyword>
<dbReference type="SUPFAM" id="SSF109993">
    <property type="entry name" value="VPS9 domain"/>
    <property type="match status" value="1"/>
</dbReference>
<feature type="region of interest" description="Disordered" evidence="1">
    <location>
        <begin position="79"/>
        <end position="143"/>
    </location>
</feature>
<dbReference type="EMBL" id="JAERUA010000001">
    <property type="protein sequence ID" value="KAI1904569.1"/>
    <property type="molecule type" value="Genomic_DNA"/>
</dbReference>
<dbReference type="PANTHER" id="PTHR23101">
    <property type="entry name" value="RAB GDP/GTP EXCHANGE FACTOR"/>
    <property type="match status" value="1"/>
</dbReference>
<dbReference type="GO" id="GO:0005085">
    <property type="term" value="F:guanyl-nucleotide exchange factor activity"/>
    <property type="evidence" value="ECO:0007669"/>
    <property type="project" value="InterPro"/>
</dbReference>
<dbReference type="GO" id="GO:0005829">
    <property type="term" value="C:cytosol"/>
    <property type="evidence" value="ECO:0007669"/>
    <property type="project" value="TreeGrafter"/>
</dbReference>
<dbReference type="OrthoDB" id="10264848at2759"/>
<comment type="caution">
    <text evidence="3">The sequence shown here is derived from an EMBL/GenBank/DDBJ whole genome shotgun (WGS) entry which is preliminary data.</text>
</comment>
<name>A0A8T3E559_9TELE</name>
<accession>A0A8T3E559</accession>